<proteinExistence type="predicted"/>
<feature type="non-terminal residue" evidence="1">
    <location>
        <position position="1"/>
    </location>
</feature>
<comment type="caution">
    <text evidence="1">The sequence shown here is derived from an EMBL/GenBank/DDBJ whole genome shotgun (WGS) entry which is preliminary data.</text>
</comment>
<dbReference type="AlphaFoldDB" id="X1LLJ7"/>
<sequence length="41" mass="5025">KKKERERYFKKIKLLEITTKKRIVFKKDVPDLCQARMAKSE</sequence>
<gene>
    <name evidence="1" type="ORF">S06H3_19521</name>
</gene>
<reference evidence="1" key="1">
    <citation type="journal article" date="2014" name="Front. Microbiol.">
        <title>High frequency of phylogenetically diverse reductive dehalogenase-homologous genes in deep subseafloor sedimentary metagenomes.</title>
        <authorList>
            <person name="Kawai M."/>
            <person name="Futagami T."/>
            <person name="Toyoda A."/>
            <person name="Takaki Y."/>
            <person name="Nishi S."/>
            <person name="Hori S."/>
            <person name="Arai W."/>
            <person name="Tsubouchi T."/>
            <person name="Morono Y."/>
            <person name="Uchiyama I."/>
            <person name="Ito T."/>
            <person name="Fujiyama A."/>
            <person name="Inagaki F."/>
            <person name="Takami H."/>
        </authorList>
    </citation>
    <scope>NUCLEOTIDE SEQUENCE</scope>
    <source>
        <strain evidence="1">Expedition CK06-06</strain>
    </source>
</reference>
<evidence type="ECO:0000313" key="1">
    <source>
        <dbReference type="EMBL" id="GAI06711.1"/>
    </source>
</evidence>
<protein>
    <submittedName>
        <fullName evidence="1">Uncharacterized protein</fullName>
    </submittedName>
</protein>
<accession>X1LLJ7</accession>
<dbReference type="EMBL" id="BARV01010003">
    <property type="protein sequence ID" value="GAI06711.1"/>
    <property type="molecule type" value="Genomic_DNA"/>
</dbReference>
<organism evidence="1">
    <name type="scientific">marine sediment metagenome</name>
    <dbReference type="NCBI Taxonomy" id="412755"/>
    <lineage>
        <taxon>unclassified sequences</taxon>
        <taxon>metagenomes</taxon>
        <taxon>ecological metagenomes</taxon>
    </lineage>
</organism>
<name>X1LLJ7_9ZZZZ</name>